<gene>
    <name evidence="2" type="ORF">G4B88_007631</name>
</gene>
<comment type="caution">
    <text evidence="2">The sequence shown here is derived from an EMBL/GenBank/DDBJ whole genome shotgun (WGS) entry which is preliminary data.</text>
</comment>
<name>A0A7J6HF00_CANSA</name>
<evidence type="ECO:0000313" key="2">
    <source>
        <dbReference type="EMBL" id="KAF4393645.1"/>
    </source>
</evidence>
<protein>
    <submittedName>
        <fullName evidence="2">Uncharacterized protein</fullName>
    </submittedName>
</protein>
<evidence type="ECO:0000313" key="3">
    <source>
        <dbReference type="Proteomes" id="UP000583929"/>
    </source>
</evidence>
<dbReference type="Proteomes" id="UP000583929">
    <property type="component" value="Unassembled WGS sequence"/>
</dbReference>
<accession>A0A7J6HF00</accession>
<keyword evidence="1" id="KW-0472">Membrane</keyword>
<feature type="transmembrane region" description="Helical" evidence="1">
    <location>
        <begin position="32"/>
        <end position="53"/>
    </location>
</feature>
<organism evidence="2 3">
    <name type="scientific">Cannabis sativa</name>
    <name type="common">Hemp</name>
    <name type="synonym">Marijuana</name>
    <dbReference type="NCBI Taxonomy" id="3483"/>
    <lineage>
        <taxon>Eukaryota</taxon>
        <taxon>Viridiplantae</taxon>
        <taxon>Streptophyta</taxon>
        <taxon>Embryophyta</taxon>
        <taxon>Tracheophyta</taxon>
        <taxon>Spermatophyta</taxon>
        <taxon>Magnoliopsida</taxon>
        <taxon>eudicotyledons</taxon>
        <taxon>Gunneridae</taxon>
        <taxon>Pentapetalae</taxon>
        <taxon>rosids</taxon>
        <taxon>fabids</taxon>
        <taxon>Rosales</taxon>
        <taxon>Cannabaceae</taxon>
        <taxon>Cannabis</taxon>
    </lineage>
</organism>
<keyword evidence="1" id="KW-1133">Transmembrane helix</keyword>
<reference evidence="2 3" key="1">
    <citation type="journal article" date="2020" name="bioRxiv">
        <title>Sequence and annotation of 42 cannabis genomes reveals extensive copy number variation in cannabinoid synthesis and pathogen resistance genes.</title>
        <authorList>
            <person name="Mckernan K.J."/>
            <person name="Helbert Y."/>
            <person name="Kane L.T."/>
            <person name="Ebling H."/>
            <person name="Zhang L."/>
            <person name="Liu B."/>
            <person name="Eaton Z."/>
            <person name="Mclaughlin S."/>
            <person name="Kingan S."/>
            <person name="Baybayan P."/>
            <person name="Concepcion G."/>
            <person name="Jordan M."/>
            <person name="Riva A."/>
            <person name="Barbazuk W."/>
            <person name="Harkins T."/>
        </authorList>
    </citation>
    <scope>NUCLEOTIDE SEQUENCE [LARGE SCALE GENOMIC DNA]</scope>
    <source>
        <strain evidence="3">cv. Jamaican Lion 4</strain>
        <tissue evidence="2">Leaf</tissue>
    </source>
</reference>
<evidence type="ECO:0000256" key="1">
    <source>
        <dbReference type="SAM" id="Phobius"/>
    </source>
</evidence>
<dbReference type="AlphaFoldDB" id="A0A7J6HF00"/>
<proteinExistence type="predicted"/>
<keyword evidence="3" id="KW-1185">Reference proteome</keyword>
<sequence length="61" mass="6854">MALSYIIMLVVLEVSFNSLEHLSGLFLTFLNFLFIHLSITSTVVLANSLNYVASITRSNQF</sequence>
<keyword evidence="1" id="KW-0812">Transmembrane</keyword>
<dbReference type="EMBL" id="JAATIQ010000048">
    <property type="protein sequence ID" value="KAF4393645.1"/>
    <property type="molecule type" value="Genomic_DNA"/>
</dbReference>